<feature type="coiled-coil region" evidence="7">
    <location>
        <begin position="587"/>
        <end position="648"/>
    </location>
</feature>
<evidence type="ECO:0000256" key="1">
    <source>
        <dbReference type="ARBA" id="ARBA00022448"/>
    </source>
</evidence>
<comment type="similarity">
    <text evidence="5">Belongs to the OSBP family.</text>
</comment>
<feature type="region of interest" description="Disordered" evidence="8">
    <location>
        <begin position="199"/>
        <end position="240"/>
    </location>
</feature>
<dbReference type="Gene3D" id="2.40.160.120">
    <property type="match status" value="1"/>
</dbReference>
<dbReference type="GeneTree" id="ENSGT00940000154690"/>
<protein>
    <recommendedName>
        <fullName evidence="6">Oxysterol-binding protein</fullName>
    </recommendedName>
</protein>
<dbReference type="PROSITE" id="PS50003">
    <property type="entry name" value="PH_DOMAIN"/>
    <property type="match status" value="1"/>
</dbReference>
<dbReference type="GO" id="GO:0008289">
    <property type="term" value="F:lipid binding"/>
    <property type="evidence" value="ECO:0007669"/>
    <property type="project" value="UniProtKB-KW"/>
</dbReference>
<dbReference type="InterPro" id="IPR000648">
    <property type="entry name" value="Oxysterol-bd"/>
</dbReference>
<dbReference type="GO" id="GO:0006869">
    <property type="term" value="P:lipid transport"/>
    <property type="evidence" value="ECO:0007669"/>
    <property type="project" value="UniProtKB-KW"/>
</dbReference>
<keyword evidence="1 6" id="KW-0813">Transport</keyword>
<dbReference type="SUPFAM" id="SSF50729">
    <property type="entry name" value="PH domain-like"/>
    <property type="match status" value="1"/>
</dbReference>
<feature type="region of interest" description="Disordered" evidence="8">
    <location>
        <begin position="253"/>
        <end position="310"/>
    </location>
</feature>
<evidence type="ECO:0000256" key="4">
    <source>
        <dbReference type="ARBA" id="ARBA00023121"/>
    </source>
</evidence>
<dbReference type="Gene3D" id="2.30.29.30">
    <property type="entry name" value="Pleckstrin-homology domain (PH domain)/Phosphotyrosine-binding domain (PTB)"/>
    <property type="match status" value="2"/>
</dbReference>
<reference evidence="10" key="2">
    <citation type="submission" date="2025-08" db="UniProtKB">
        <authorList>
            <consortium name="Ensembl"/>
        </authorList>
    </citation>
    <scope>IDENTIFICATION</scope>
    <source>
        <strain evidence="10">Hd-rR</strain>
    </source>
</reference>
<dbReference type="PANTHER" id="PTHR10972:SF200">
    <property type="entry name" value="OXYSTEROL-BINDING PROTEIN-RELATED PROTEIN 9"/>
    <property type="match status" value="1"/>
</dbReference>
<organism evidence="10 11">
    <name type="scientific">Oryzias latipes</name>
    <name type="common">Japanese rice fish</name>
    <name type="synonym">Japanese killifish</name>
    <dbReference type="NCBI Taxonomy" id="8090"/>
    <lineage>
        <taxon>Eukaryota</taxon>
        <taxon>Metazoa</taxon>
        <taxon>Chordata</taxon>
        <taxon>Craniata</taxon>
        <taxon>Vertebrata</taxon>
        <taxon>Euteleostomi</taxon>
        <taxon>Actinopterygii</taxon>
        <taxon>Neopterygii</taxon>
        <taxon>Teleostei</taxon>
        <taxon>Neoteleostei</taxon>
        <taxon>Acanthomorphata</taxon>
        <taxon>Ovalentaria</taxon>
        <taxon>Atherinomorphae</taxon>
        <taxon>Beloniformes</taxon>
        <taxon>Adrianichthyidae</taxon>
        <taxon>Oryziinae</taxon>
        <taxon>Oryzias</taxon>
    </lineage>
</organism>
<dbReference type="Gene3D" id="3.30.70.3490">
    <property type="match status" value="1"/>
</dbReference>
<dbReference type="Ensembl" id="ENSORLT00000021536.2">
    <property type="protein sequence ID" value="ENSORLP00000021535.2"/>
    <property type="gene ID" value="ENSORLG00000017202.2"/>
</dbReference>
<sequence>MASIMEGPLSKWTNVMKGWQYRWFVLDYNAGLLSYYTGAVIGIDDEDDSTFTITVDQKTFHFQARDADEREKWIHALEGTILRHTLQLQEAEAGFVPSVQDFDKKLSEADAYLQILIDQLKVGFDHKNIHCFNMQHHFSLFFTSTINPVDGIYQPPLEIPVVNTAMPTQAALPTDDSQVCKSDQRPSTLPVGPIVTVMGSLQTSTPNSTGSGPSGTSSGVASPAHIPLPSRSVPDFSYSSSEDEFYDADEFYQSTTSPKHSSPGASQESTLKRPNTTESLNSSMSNGTTDADQFDSHDDRDDDGEGESVEEHKSVIMHLLSQVRLGMDLTKVVLPTFILERRSLLEMYADFFAHPDLFVSIAEQPEPRERMVQVVKWYLSAFHAGRKGSVAKKPYNPILGEVFYCHWDLPSGAEEPETVSDGPVPWASTNSVCFVAEQVSHHPPISAFYAECLNRKIQFNAHIWTKSKFLGMSIGVHNIGQGCVSCLEHDEHYILTFPNGYGRSILTVPWVELGGECNISCSKSGYSANIVFHTKPFYGGKKHRITADIFAPNDKKSFCSIEGEWNGVMYAKWATGENTAFIDTKKIGTVKKKVRKLEDQLDFESRRLWRDVTVNLKLKDIDAATDAKHRLEEKQRAEARERKEKEQQWETRLFHEDGECWVYDEPLLKRLPSQRP</sequence>
<dbReference type="Pfam" id="PF01237">
    <property type="entry name" value="Oxysterol_BP"/>
    <property type="match status" value="2"/>
</dbReference>
<dbReference type="InterPro" id="IPR001849">
    <property type="entry name" value="PH_domain"/>
</dbReference>
<dbReference type="Pfam" id="PF00169">
    <property type="entry name" value="PH"/>
    <property type="match status" value="1"/>
</dbReference>
<gene>
    <name evidence="10" type="primary">OSBPL9</name>
    <name evidence="10" type="synonym">osbpl9</name>
</gene>
<dbReference type="SMART" id="SM00233">
    <property type="entry name" value="PH"/>
    <property type="match status" value="1"/>
</dbReference>
<evidence type="ECO:0000313" key="11">
    <source>
        <dbReference type="Proteomes" id="UP000001038"/>
    </source>
</evidence>
<evidence type="ECO:0000256" key="7">
    <source>
        <dbReference type="SAM" id="Coils"/>
    </source>
</evidence>
<name>H2MS01_ORYLA</name>
<keyword evidence="2" id="KW-0597">Phosphoprotein</keyword>
<evidence type="ECO:0000313" key="10">
    <source>
        <dbReference type="Ensembl" id="ENSORLP00000021535.2"/>
    </source>
</evidence>
<dbReference type="FunFam" id="3.30.70.3490:FF:000001">
    <property type="entry name" value="Oxysterol-binding protein"/>
    <property type="match status" value="1"/>
</dbReference>
<proteinExistence type="inferred from homology"/>
<keyword evidence="7" id="KW-0175">Coiled coil</keyword>
<keyword evidence="3 6" id="KW-0445">Lipid transport</keyword>
<feature type="domain" description="PH" evidence="9">
    <location>
        <begin position="1"/>
        <end position="82"/>
    </location>
</feature>
<dbReference type="HOGENOM" id="CLU_012334_3_0_1"/>
<dbReference type="Gene3D" id="1.10.287.2720">
    <property type="match status" value="1"/>
</dbReference>
<evidence type="ECO:0000256" key="3">
    <source>
        <dbReference type="ARBA" id="ARBA00023055"/>
    </source>
</evidence>
<reference evidence="10 11" key="1">
    <citation type="journal article" date="2007" name="Nature">
        <title>The medaka draft genome and insights into vertebrate genome evolution.</title>
        <authorList>
            <person name="Kasahara M."/>
            <person name="Naruse K."/>
            <person name="Sasaki S."/>
            <person name="Nakatani Y."/>
            <person name="Qu W."/>
            <person name="Ahsan B."/>
            <person name="Yamada T."/>
            <person name="Nagayasu Y."/>
            <person name="Doi K."/>
            <person name="Kasai Y."/>
            <person name="Jindo T."/>
            <person name="Kobayashi D."/>
            <person name="Shimada A."/>
            <person name="Toyoda A."/>
            <person name="Kuroki Y."/>
            <person name="Fujiyama A."/>
            <person name="Sasaki T."/>
            <person name="Shimizu A."/>
            <person name="Asakawa S."/>
            <person name="Shimizu N."/>
            <person name="Hashimoto S."/>
            <person name="Yang J."/>
            <person name="Lee Y."/>
            <person name="Matsushima K."/>
            <person name="Sugano S."/>
            <person name="Sakaizumi M."/>
            <person name="Narita T."/>
            <person name="Ohishi K."/>
            <person name="Haga S."/>
            <person name="Ohta F."/>
            <person name="Nomoto H."/>
            <person name="Nogata K."/>
            <person name="Morishita T."/>
            <person name="Endo T."/>
            <person name="Shin-I T."/>
            <person name="Takeda H."/>
            <person name="Morishita S."/>
            <person name="Kohara Y."/>
        </authorList>
    </citation>
    <scope>NUCLEOTIDE SEQUENCE [LARGE SCALE GENOMIC DNA]</scope>
    <source>
        <strain evidence="10 11">Hd-rR</strain>
    </source>
</reference>
<dbReference type="InterPro" id="IPR018494">
    <property type="entry name" value="Oxysterol-bd_CS"/>
</dbReference>
<dbReference type="Proteomes" id="UP000001038">
    <property type="component" value="Chromosome 4"/>
</dbReference>
<evidence type="ECO:0000256" key="8">
    <source>
        <dbReference type="SAM" id="MobiDB-lite"/>
    </source>
</evidence>
<dbReference type="FunFam" id="2.40.160.120:FF:000002">
    <property type="entry name" value="Oxysterol-binding protein"/>
    <property type="match status" value="1"/>
</dbReference>
<dbReference type="FunFam" id="1.10.287.2720:FF:000001">
    <property type="entry name" value="Oxysterol-binding OBPalpha"/>
    <property type="match status" value="1"/>
</dbReference>
<keyword evidence="11" id="KW-1185">Reference proteome</keyword>
<dbReference type="PANTHER" id="PTHR10972">
    <property type="entry name" value="OXYSTEROL-BINDING PROTEIN-RELATED"/>
    <property type="match status" value="1"/>
</dbReference>
<evidence type="ECO:0000256" key="6">
    <source>
        <dbReference type="RuleBase" id="RU003845"/>
    </source>
</evidence>
<feature type="compositionally biased region" description="Low complexity" evidence="8">
    <location>
        <begin position="203"/>
        <end position="219"/>
    </location>
</feature>
<dbReference type="SUPFAM" id="SSF144000">
    <property type="entry name" value="Oxysterol-binding protein-like"/>
    <property type="match status" value="1"/>
</dbReference>
<evidence type="ECO:0000256" key="2">
    <source>
        <dbReference type="ARBA" id="ARBA00022553"/>
    </source>
</evidence>
<keyword evidence="4" id="KW-0446">Lipid-binding</keyword>
<dbReference type="Bgee" id="ENSORLG00000017202">
    <property type="expression patterns" value="Expressed in mesonephros and 15 other cell types or tissues"/>
</dbReference>
<feature type="compositionally biased region" description="Polar residues" evidence="8">
    <location>
        <begin position="253"/>
        <end position="289"/>
    </location>
</feature>
<evidence type="ECO:0000259" key="9">
    <source>
        <dbReference type="PROSITE" id="PS50003"/>
    </source>
</evidence>
<dbReference type="AlphaFoldDB" id="H2MS01"/>
<dbReference type="PROSITE" id="PS01013">
    <property type="entry name" value="OSBP"/>
    <property type="match status" value="1"/>
</dbReference>
<accession>H2MS01</accession>
<reference evidence="10" key="3">
    <citation type="submission" date="2025-09" db="UniProtKB">
        <authorList>
            <consortium name="Ensembl"/>
        </authorList>
    </citation>
    <scope>IDENTIFICATION</scope>
    <source>
        <strain evidence="10">Hd-rR</strain>
    </source>
</reference>
<dbReference type="InterPro" id="IPR011993">
    <property type="entry name" value="PH-like_dom_sf"/>
</dbReference>
<evidence type="ECO:0000256" key="5">
    <source>
        <dbReference type="RuleBase" id="RU003844"/>
    </source>
</evidence>
<dbReference type="InterPro" id="IPR037239">
    <property type="entry name" value="OSBP_sf"/>
</dbReference>